<proteinExistence type="predicted"/>
<dbReference type="AlphaFoldDB" id="A0A7W8IU58"/>
<gene>
    <name evidence="1" type="ORF">HNQ34_003057</name>
</gene>
<accession>A0A7W8IU58</accession>
<dbReference type="EMBL" id="JACHEP010000024">
    <property type="protein sequence ID" value="MBB5325951.1"/>
    <property type="molecule type" value="Genomic_DNA"/>
</dbReference>
<organism evidence="1 2">
    <name type="scientific">Anoxybacteroides tepidamans</name>
    <dbReference type="NCBI Taxonomy" id="265948"/>
    <lineage>
        <taxon>Bacteria</taxon>
        <taxon>Bacillati</taxon>
        <taxon>Bacillota</taxon>
        <taxon>Bacilli</taxon>
        <taxon>Bacillales</taxon>
        <taxon>Anoxybacillaceae</taxon>
        <taxon>Anoxybacteroides</taxon>
    </lineage>
</organism>
<name>A0A7W8IU58_9BACL</name>
<dbReference type="Proteomes" id="UP000520011">
    <property type="component" value="Unassembled WGS sequence"/>
</dbReference>
<evidence type="ECO:0000313" key="1">
    <source>
        <dbReference type="EMBL" id="MBB5325951.1"/>
    </source>
</evidence>
<evidence type="ECO:0000313" key="2">
    <source>
        <dbReference type="Proteomes" id="UP000520011"/>
    </source>
</evidence>
<keyword evidence="2" id="KW-1185">Reference proteome</keyword>
<protein>
    <submittedName>
        <fullName evidence="1">Uncharacterized protein</fullName>
    </submittedName>
</protein>
<reference evidence="1 2" key="1">
    <citation type="submission" date="2020-08" db="EMBL/GenBank/DDBJ databases">
        <title>Genomic Encyclopedia of Type Strains, Phase IV (KMG-IV): sequencing the most valuable type-strain genomes for metagenomic binning, comparative biology and taxonomic classification.</title>
        <authorList>
            <person name="Goeker M."/>
        </authorList>
    </citation>
    <scope>NUCLEOTIDE SEQUENCE [LARGE SCALE GENOMIC DNA]</scope>
    <source>
        <strain evidence="1 2">DSM 16325</strain>
    </source>
</reference>
<dbReference type="RefSeq" id="WP_009361464.1">
    <property type="nucleotide sequence ID" value="NZ_JACHEP010000024.1"/>
</dbReference>
<comment type="caution">
    <text evidence="1">The sequence shown here is derived from an EMBL/GenBank/DDBJ whole genome shotgun (WGS) entry which is preliminary data.</text>
</comment>
<sequence>MKILDCETQETMYASLEQITGVTKAELLSFFNQFDLEKYYEDNPDYWEPAEDLFLNKLRAMARTNLQFDCTTWFHLTRTFKGNDFKDGILPLGKNIQFIWDFLFHLQKGFLSQEEWQNFKKYVEKQSSGHYAWLYRMKVSDSFHWGPYAMLIKDVAFSAEEIGNHDYLDAPEIVEDICFTFEEKYNYDLLTKFKQSTYPCIIKFQVQESNIRHLGIVLNFLYHKHQNMELSIHCNTCFDANGTTIPKEAIMKIEYI</sequence>